<comment type="caution">
    <text evidence="1">The sequence shown here is derived from an EMBL/GenBank/DDBJ whole genome shotgun (WGS) entry which is preliminary data.</text>
</comment>
<organism evidence="1 2">
    <name type="scientific">Elysia marginata</name>
    <dbReference type="NCBI Taxonomy" id="1093978"/>
    <lineage>
        <taxon>Eukaryota</taxon>
        <taxon>Metazoa</taxon>
        <taxon>Spiralia</taxon>
        <taxon>Lophotrochozoa</taxon>
        <taxon>Mollusca</taxon>
        <taxon>Gastropoda</taxon>
        <taxon>Heterobranchia</taxon>
        <taxon>Euthyneura</taxon>
        <taxon>Panpulmonata</taxon>
        <taxon>Sacoglossa</taxon>
        <taxon>Placobranchoidea</taxon>
        <taxon>Plakobranchidae</taxon>
        <taxon>Elysia</taxon>
    </lineage>
</organism>
<dbReference type="Gene3D" id="3.40.50.150">
    <property type="entry name" value="Vaccinia Virus protein VP39"/>
    <property type="match status" value="1"/>
</dbReference>
<keyword evidence="2" id="KW-1185">Reference proteome</keyword>
<accession>A0AAV4H1I7</accession>
<gene>
    <name evidence="1" type="ORF">ElyMa_002600200</name>
</gene>
<evidence type="ECO:0000313" key="1">
    <source>
        <dbReference type="EMBL" id="GFR91738.1"/>
    </source>
</evidence>
<dbReference type="SUPFAM" id="SSF53335">
    <property type="entry name" value="S-adenosyl-L-methionine-dependent methyltransferases"/>
    <property type="match status" value="1"/>
</dbReference>
<dbReference type="Proteomes" id="UP000762676">
    <property type="component" value="Unassembled WGS sequence"/>
</dbReference>
<proteinExistence type="predicted"/>
<dbReference type="CDD" id="cd02440">
    <property type="entry name" value="AdoMet_MTases"/>
    <property type="match status" value="1"/>
</dbReference>
<name>A0AAV4H1I7_9GAST</name>
<evidence type="ECO:0000313" key="2">
    <source>
        <dbReference type="Proteomes" id="UP000762676"/>
    </source>
</evidence>
<protein>
    <submittedName>
        <fullName evidence="1">Williams-Beuren syndrome chromosomal region 27 protein</fullName>
    </submittedName>
</protein>
<dbReference type="EMBL" id="BMAT01005360">
    <property type="protein sequence ID" value="GFR91738.1"/>
    <property type="molecule type" value="Genomic_DNA"/>
</dbReference>
<sequence>MAEDEGSACNDYAHEPGVPREEITRRYALWAQNAKYERDLREEVYRGPSIAADAVAQYFPNENLRRSVKILDVAAGSGFVGQKLKDKNFQNIDALEPCRKMLDLALQKEIYNRTFQNYLNGHVLQIESDHYDAAVISGGMGEGHIPCKGLDELLRVVKPGDYH</sequence>
<dbReference type="Pfam" id="PF01209">
    <property type="entry name" value="Ubie_methyltran"/>
    <property type="match status" value="1"/>
</dbReference>
<reference evidence="1 2" key="1">
    <citation type="journal article" date="2021" name="Elife">
        <title>Chloroplast acquisition without the gene transfer in kleptoplastic sea slugs, Plakobranchus ocellatus.</title>
        <authorList>
            <person name="Maeda T."/>
            <person name="Takahashi S."/>
            <person name="Yoshida T."/>
            <person name="Shimamura S."/>
            <person name="Takaki Y."/>
            <person name="Nagai Y."/>
            <person name="Toyoda A."/>
            <person name="Suzuki Y."/>
            <person name="Arimoto A."/>
            <person name="Ishii H."/>
            <person name="Satoh N."/>
            <person name="Nishiyama T."/>
            <person name="Hasebe M."/>
            <person name="Maruyama T."/>
            <person name="Minagawa J."/>
            <person name="Obokata J."/>
            <person name="Shigenobu S."/>
        </authorList>
    </citation>
    <scope>NUCLEOTIDE SEQUENCE [LARGE SCALE GENOMIC DNA]</scope>
</reference>
<dbReference type="InterPro" id="IPR029063">
    <property type="entry name" value="SAM-dependent_MTases_sf"/>
</dbReference>
<dbReference type="AlphaFoldDB" id="A0AAV4H1I7"/>